<reference evidence="2" key="1">
    <citation type="journal article" date="2021" name="Nat. Commun.">
        <title>Genetic determinants of endophytism in the Arabidopsis root mycobiome.</title>
        <authorList>
            <person name="Mesny F."/>
            <person name="Miyauchi S."/>
            <person name="Thiergart T."/>
            <person name="Pickel B."/>
            <person name="Atanasova L."/>
            <person name="Karlsson M."/>
            <person name="Huettel B."/>
            <person name="Barry K.W."/>
            <person name="Haridas S."/>
            <person name="Chen C."/>
            <person name="Bauer D."/>
            <person name="Andreopoulos W."/>
            <person name="Pangilinan J."/>
            <person name="LaButti K."/>
            <person name="Riley R."/>
            <person name="Lipzen A."/>
            <person name="Clum A."/>
            <person name="Drula E."/>
            <person name="Henrissat B."/>
            <person name="Kohler A."/>
            <person name="Grigoriev I.V."/>
            <person name="Martin F.M."/>
            <person name="Hacquard S."/>
        </authorList>
    </citation>
    <scope>NUCLEOTIDE SEQUENCE</scope>
    <source>
        <strain evidence="2">MPI-CAGE-CH-0230</strain>
    </source>
</reference>
<name>A0A9P8Y2Z3_9PEZI</name>
<keyword evidence="3" id="KW-1185">Reference proteome</keyword>
<evidence type="ECO:0000313" key="2">
    <source>
        <dbReference type="EMBL" id="KAH7027904.1"/>
    </source>
</evidence>
<comment type="caution">
    <text evidence="2">The sequence shown here is derived from an EMBL/GenBank/DDBJ whole genome shotgun (WGS) entry which is preliminary data.</text>
</comment>
<dbReference type="Gene3D" id="3.40.50.1820">
    <property type="entry name" value="alpha/beta hydrolase"/>
    <property type="match status" value="1"/>
</dbReference>
<gene>
    <name evidence="2" type="ORF">B0I36DRAFT_328183</name>
</gene>
<dbReference type="RefSeq" id="XP_046010703.1">
    <property type="nucleotide sequence ID" value="XM_046154565.1"/>
</dbReference>
<dbReference type="AlphaFoldDB" id="A0A9P8Y2Z3"/>
<accession>A0A9P8Y2Z3</accession>
<feature type="compositionally biased region" description="Low complexity" evidence="1">
    <location>
        <begin position="306"/>
        <end position="318"/>
    </location>
</feature>
<dbReference type="GeneID" id="70184111"/>
<sequence length="466" mass="51846">MTRWTTHSPRFLARLVVRPSRRPYSSAVQRIPVPCGMSGNVIVDLYNLDTATDTAPLLIYLPPFYATPASEPVQLPPFCRELPTAVINYRWAGFSPWEDDVVTPLPSSPSSVAADEVADTLPSEHLQWPAPIHDTTRAYSWLLEQLEPPAYTRRSVYVYGSYLGASLATSLALTENHPHLRMAVRGCVAFNGIYNWTMFLPNHPIHHQARARGGISGSVLDQFITPPEDAELQELGEHAESLFRTPENMFDHFASPCLFFHTPGLLVPPSFDDEDNASISRAVYAATMPSPSPSVAPDEPFPDTPLPLSSSPASASSSTEEHEEMIAQMAALKPLRPPRRHPLIFPPRTSTLKIPEALLLHTSPPPTPFQTRAGGRRKGAKKPAVTATNSFAHQASELAAVMHKSINRLEIRERRQWEDDSGEFDEEAARRVQVADVGLSQEFFELPQQGQEMVKTWLEDRMEQHA</sequence>
<dbReference type="Proteomes" id="UP000756346">
    <property type="component" value="Unassembled WGS sequence"/>
</dbReference>
<feature type="region of interest" description="Disordered" evidence="1">
    <location>
        <begin position="288"/>
        <end position="322"/>
    </location>
</feature>
<dbReference type="SUPFAM" id="SSF53474">
    <property type="entry name" value="alpha/beta-Hydrolases"/>
    <property type="match status" value="1"/>
</dbReference>
<dbReference type="EMBL" id="JAGTJQ010000007">
    <property type="protein sequence ID" value="KAH7027904.1"/>
    <property type="molecule type" value="Genomic_DNA"/>
</dbReference>
<proteinExistence type="predicted"/>
<evidence type="ECO:0000313" key="3">
    <source>
        <dbReference type="Proteomes" id="UP000756346"/>
    </source>
</evidence>
<protein>
    <recommendedName>
        <fullName evidence="4">Alpha/Beta hydrolase protein</fullName>
    </recommendedName>
</protein>
<dbReference type="InterPro" id="IPR029058">
    <property type="entry name" value="AB_hydrolase_fold"/>
</dbReference>
<organism evidence="2 3">
    <name type="scientific">Microdochium trichocladiopsis</name>
    <dbReference type="NCBI Taxonomy" id="1682393"/>
    <lineage>
        <taxon>Eukaryota</taxon>
        <taxon>Fungi</taxon>
        <taxon>Dikarya</taxon>
        <taxon>Ascomycota</taxon>
        <taxon>Pezizomycotina</taxon>
        <taxon>Sordariomycetes</taxon>
        <taxon>Xylariomycetidae</taxon>
        <taxon>Xylariales</taxon>
        <taxon>Microdochiaceae</taxon>
        <taxon>Microdochium</taxon>
    </lineage>
</organism>
<evidence type="ECO:0008006" key="4">
    <source>
        <dbReference type="Google" id="ProtNLM"/>
    </source>
</evidence>
<evidence type="ECO:0000256" key="1">
    <source>
        <dbReference type="SAM" id="MobiDB-lite"/>
    </source>
</evidence>
<dbReference type="OrthoDB" id="5396420at2759"/>